<protein>
    <submittedName>
        <fullName evidence="3">Polysaccharide lyase family 14 protein</fullName>
    </submittedName>
</protein>
<keyword evidence="4" id="KW-1185">Reference proteome</keyword>
<dbReference type="Gene3D" id="2.60.120.200">
    <property type="match status" value="1"/>
</dbReference>
<organism evidence="3 4">
    <name type="scientific">Neolentinus lepideus HHB14362 ss-1</name>
    <dbReference type="NCBI Taxonomy" id="1314782"/>
    <lineage>
        <taxon>Eukaryota</taxon>
        <taxon>Fungi</taxon>
        <taxon>Dikarya</taxon>
        <taxon>Basidiomycota</taxon>
        <taxon>Agaricomycotina</taxon>
        <taxon>Agaricomycetes</taxon>
        <taxon>Gloeophyllales</taxon>
        <taxon>Gloeophyllaceae</taxon>
        <taxon>Neolentinus</taxon>
    </lineage>
</organism>
<evidence type="ECO:0000313" key="4">
    <source>
        <dbReference type="Proteomes" id="UP000076761"/>
    </source>
</evidence>
<feature type="domain" description="Polysaccharide lyase 14" evidence="2">
    <location>
        <begin position="97"/>
        <end position="306"/>
    </location>
</feature>
<feature type="signal peptide" evidence="1">
    <location>
        <begin position="1"/>
        <end position="23"/>
    </location>
</feature>
<dbReference type="EMBL" id="KV425565">
    <property type="protein sequence ID" value="KZT26745.1"/>
    <property type="molecule type" value="Genomic_DNA"/>
</dbReference>
<feature type="chain" id="PRO_5007867123" evidence="1">
    <location>
        <begin position="24"/>
        <end position="355"/>
    </location>
</feature>
<gene>
    <name evidence="3" type="ORF">NEOLEDRAFT_1131763</name>
</gene>
<dbReference type="PANTHER" id="PTHR40124:SF1">
    <property type="entry name" value="DISAGGREGATASE RELATED REPEAT PROTEIN"/>
    <property type="match status" value="1"/>
</dbReference>
<accession>A0A165TJ61</accession>
<dbReference type="OrthoDB" id="2395160at2759"/>
<evidence type="ECO:0000256" key="1">
    <source>
        <dbReference type="SAM" id="SignalP"/>
    </source>
</evidence>
<dbReference type="GO" id="GO:0016829">
    <property type="term" value="F:lyase activity"/>
    <property type="evidence" value="ECO:0007669"/>
    <property type="project" value="UniProtKB-KW"/>
</dbReference>
<evidence type="ECO:0000259" key="2">
    <source>
        <dbReference type="Pfam" id="PF21294"/>
    </source>
</evidence>
<dbReference type="Pfam" id="PF21294">
    <property type="entry name" value="Polysacc_lyase_14"/>
    <property type="match status" value="1"/>
</dbReference>
<proteinExistence type="predicted"/>
<sequence length="355" mass="37693">MTRKGLFIPALCYALAVLEAASAQLVAADTLASQYSMTTSTSMPFPSATQSNSDTQSFIVSNWGLSRGRIQDGAPDLDFVNDPFPNDATPGASSNPKASGPVLQITYPNGSYSHDTGGAQLYSLWNTSDSSLLSMMVSYEIAFDSGFDWVQGGKLPGLRGGPNPDGCSGGSNVTDGSDCFSTRLMWRKQGEGEIYAYIPTSNGICKDSNIICNSDFGTSIGRGEFSFASGQWNRITLIVQLNNPVNVANGFVSLYYNDVHAISQQNLQLRSSDVVTAGGLYLSTFFGGNDPSWATPNTAHTYLRNFRLWGSSSPSNSTGSKVNAAARLTGLDSSLQSISLCLISVTVVLSTFGLL</sequence>
<keyword evidence="1" id="KW-0732">Signal</keyword>
<dbReference type="InterPro" id="IPR048958">
    <property type="entry name" value="Polysacc_lyase_14"/>
</dbReference>
<reference evidence="3 4" key="1">
    <citation type="journal article" date="2016" name="Mol. Biol. Evol.">
        <title>Comparative Genomics of Early-Diverging Mushroom-Forming Fungi Provides Insights into the Origins of Lignocellulose Decay Capabilities.</title>
        <authorList>
            <person name="Nagy L.G."/>
            <person name="Riley R."/>
            <person name="Tritt A."/>
            <person name="Adam C."/>
            <person name="Daum C."/>
            <person name="Floudas D."/>
            <person name="Sun H."/>
            <person name="Yadav J.S."/>
            <person name="Pangilinan J."/>
            <person name="Larsson K.H."/>
            <person name="Matsuura K."/>
            <person name="Barry K."/>
            <person name="Labutti K."/>
            <person name="Kuo R."/>
            <person name="Ohm R.A."/>
            <person name="Bhattacharya S.S."/>
            <person name="Shirouzu T."/>
            <person name="Yoshinaga Y."/>
            <person name="Martin F.M."/>
            <person name="Grigoriev I.V."/>
            <person name="Hibbett D.S."/>
        </authorList>
    </citation>
    <scope>NUCLEOTIDE SEQUENCE [LARGE SCALE GENOMIC DNA]</scope>
    <source>
        <strain evidence="3 4">HHB14362 ss-1</strain>
    </source>
</reference>
<dbReference type="AlphaFoldDB" id="A0A165TJ61"/>
<dbReference type="Proteomes" id="UP000076761">
    <property type="component" value="Unassembled WGS sequence"/>
</dbReference>
<keyword evidence="3" id="KW-0456">Lyase</keyword>
<dbReference type="PANTHER" id="PTHR40124">
    <property type="match status" value="1"/>
</dbReference>
<dbReference type="InParanoid" id="A0A165TJ61"/>
<name>A0A165TJ61_9AGAM</name>
<evidence type="ECO:0000313" key="3">
    <source>
        <dbReference type="EMBL" id="KZT26745.1"/>
    </source>
</evidence>